<evidence type="ECO:0000259" key="5">
    <source>
        <dbReference type="SMART" id="SM00563"/>
    </source>
</evidence>
<keyword evidence="2" id="KW-0808">Transferase</keyword>
<dbReference type="InterPro" id="IPR002123">
    <property type="entry name" value="Plipid/glycerol_acylTrfase"/>
</dbReference>
<feature type="transmembrane region" description="Helical" evidence="4">
    <location>
        <begin position="324"/>
        <end position="342"/>
    </location>
</feature>
<keyword evidence="4" id="KW-0472">Membrane</keyword>
<dbReference type="GO" id="GO:0016746">
    <property type="term" value="F:acyltransferase activity"/>
    <property type="evidence" value="ECO:0007669"/>
    <property type="project" value="UniProtKB-KW"/>
</dbReference>
<dbReference type="Pfam" id="PF01553">
    <property type="entry name" value="Acyltransferase"/>
    <property type="match status" value="1"/>
</dbReference>
<evidence type="ECO:0000256" key="4">
    <source>
        <dbReference type="SAM" id="Phobius"/>
    </source>
</evidence>
<comment type="similarity">
    <text evidence="1">Belongs to the 1-acyl-sn-glycerol-3-phosphate acyltransferase family.</text>
</comment>
<dbReference type="Pfam" id="PF16076">
    <property type="entry name" value="Acyltransf_C"/>
    <property type="match status" value="1"/>
</dbReference>
<sequence>MGNLIVTTFKGLFLVLYIVFIFSCIALSDVIMMVSIPVLLVSRSYFRKITNAIAHFGWPLITLAFETLGRNKLVFTGDSIRDYQNHGDIGGNCKGKDRNALVLINHTHHCDWLLSFSLGERCGRIGNIKIAMKDIIKYVPFAGVGIWAMGFIFLSRKWQNDQPKINKAYEHLRKDGEPFWFVTHPEGSRVSEKNLQESQEFSRSRGLPILKNLLIPRVKGFTSSVVALHDEIDAIYDLTVAYKKKPGNILRLLYGSNPTEIHIHVRRFPISSVPVNDIKGIEQWLYKTYEEKDKLLGSFKENGYFSDGKFLDQPFKPQKYLKNLFVWIISLLIFITILINLYF</sequence>
<keyword evidence="4" id="KW-1133">Transmembrane helix</keyword>
<dbReference type="CDD" id="cd07990">
    <property type="entry name" value="LPLAT_LCLAT1-like"/>
    <property type="match status" value="1"/>
</dbReference>
<feature type="transmembrane region" description="Helical" evidence="4">
    <location>
        <begin position="12"/>
        <end position="40"/>
    </location>
</feature>
<evidence type="ECO:0000256" key="2">
    <source>
        <dbReference type="ARBA" id="ARBA00022679"/>
    </source>
</evidence>
<dbReference type="SUPFAM" id="SSF69593">
    <property type="entry name" value="Glycerol-3-phosphate (1)-acyltransferase"/>
    <property type="match status" value="1"/>
</dbReference>
<dbReference type="EMBL" id="JAVFKY010000003">
    <property type="protein sequence ID" value="KAK5578883.1"/>
    <property type="molecule type" value="Genomic_DNA"/>
</dbReference>
<gene>
    <name evidence="6" type="ORF">RB653_008558</name>
</gene>
<dbReference type="InterPro" id="IPR032098">
    <property type="entry name" value="Acyltransf_C"/>
</dbReference>
<reference evidence="6 7" key="1">
    <citation type="submission" date="2023-11" db="EMBL/GenBank/DDBJ databases">
        <title>Dfirmibasis_genome.</title>
        <authorList>
            <person name="Edelbroek B."/>
            <person name="Kjellin J."/>
            <person name="Jerlstrom-Hultqvist J."/>
            <person name="Soderbom F."/>
        </authorList>
    </citation>
    <scope>NUCLEOTIDE SEQUENCE [LARGE SCALE GENOMIC DNA]</scope>
    <source>
        <strain evidence="6 7">TNS-C-14</strain>
    </source>
</reference>
<dbReference type="Proteomes" id="UP001344447">
    <property type="component" value="Unassembled WGS sequence"/>
</dbReference>
<dbReference type="GO" id="GO:0036149">
    <property type="term" value="P:phosphatidylinositol acyl-chain remodeling"/>
    <property type="evidence" value="ECO:0007669"/>
    <property type="project" value="TreeGrafter"/>
</dbReference>
<comment type="caution">
    <text evidence="6">The sequence shown here is derived from an EMBL/GenBank/DDBJ whole genome shotgun (WGS) entry which is preliminary data.</text>
</comment>
<keyword evidence="7" id="KW-1185">Reference proteome</keyword>
<accession>A0AAN7UCT1</accession>
<feature type="domain" description="Phospholipid/glycerol acyltransferase" evidence="5">
    <location>
        <begin position="100"/>
        <end position="222"/>
    </location>
</feature>
<protein>
    <recommendedName>
        <fullName evidence="5">Phospholipid/glycerol acyltransferase domain-containing protein</fullName>
    </recommendedName>
</protein>
<evidence type="ECO:0000313" key="7">
    <source>
        <dbReference type="Proteomes" id="UP001344447"/>
    </source>
</evidence>
<feature type="transmembrane region" description="Helical" evidence="4">
    <location>
        <begin position="135"/>
        <end position="154"/>
    </location>
</feature>
<evidence type="ECO:0000256" key="1">
    <source>
        <dbReference type="ARBA" id="ARBA00008655"/>
    </source>
</evidence>
<dbReference type="GO" id="GO:0005783">
    <property type="term" value="C:endoplasmic reticulum"/>
    <property type="evidence" value="ECO:0007669"/>
    <property type="project" value="TreeGrafter"/>
</dbReference>
<name>A0AAN7UCT1_9MYCE</name>
<dbReference type="AlphaFoldDB" id="A0AAN7UCT1"/>
<evidence type="ECO:0000313" key="6">
    <source>
        <dbReference type="EMBL" id="KAK5578883.1"/>
    </source>
</evidence>
<organism evidence="6 7">
    <name type="scientific">Dictyostelium firmibasis</name>
    <dbReference type="NCBI Taxonomy" id="79012"/>
    <lineage>
        <taxon>Eukaryota</taxon>
        <taxon>Amoebozoa</taxon>
        <taxon>Evosea</taxon>
        <taxon>Eumycetozoa</taxon>
        <taxon>Dictyostelia</taxon>
        <taxon>Dictyosteliales</taxon>
        <taxon>Dictyosteliaceae</taxon>
        <taxon>Dictyostelium</taxon>
    </lineage>
</organism>
<keyword evidence="4" id="KW-0812">Transmembrane</keyword>
<dbReference type="SMART" id="SM00563">
    <property type="entry name" value="PlsC"/>
    <property type="match status" value="1"/>
</dbReference>
<keyword evidence="3" id="KW-0012">Acyltransferase</keyword>
<dbReference type="PANTHER" id="PTHR10983:SF16">
    <property type="entry name" value="LYSOCARDIOLIPIN ACYLTRANSFERASE 1"/>
    <property type="match status" value="1"/>
</dbReference>
<proteinExistence type="inferred from homology"/>
<dbReference type="PANTHER" id="PTHR10983">
    <property type="entry name" value="1-ACYLGLYCEROL-3-PHOSPHATE ACYLTRANSFERASE-RELATED"/>
    <property type="match status" value="1"/>
</dbReference>
<evidence type="ECO:0000256" key="3">
    <source>
        <dbReference type="ARBA" id="ARBA00023315"/>
    </source>
</evidence>